<protein>
    <recommendedName>
        <fullName evidence="4">DUF885 domain-containing protein</fullName>
    </recommendedName>
</protein>
<evidence type="ECO:0000313" key="2">
    <source>
        <dbReference type="EMBL" id="SNS50710.1"/>
    </source>
</evidence>
<dbReference type="RefSeq" id="WP_089316113.1">
    <property type="nucleotide sequence ID" value="NZ_FZNP01000019.1"/>
</dbReference>
<proteinExistence type="predicted"/>
<name>A0A239F120_9ACTN</name>
<dbReference type="AlphaFoldDB" id="A0A239F120"/>
<dbReference type="OrthoDB" id="140419at2"/>
<feature type="compositionally biased region" description="Basic and acidic residues" evidence="1">
    <location>
        <begin position="397"/>
        <end position="411"/>
    </location>
</feature>
<gene>
    <name evidence="2" type="ORF">SAMN06265355_11948</name>
</gene>
<evidence type="ECO:0000313" key="3">
    <source>
        <dbReference type="Proteomes" id="UP000198420"/>
    </source>
</evidence>
<dbReference type="Proteomes" id="UP000198420">
    <property type="component" value="Unassembled WGS sequence"/>
</dbReference>
<accession>A0A239F120</accession>
<feature type="region of interest" description="Disordered" evidence="1">
    <location>
        <begin position="397"/>
        <end position="422"/>
    </location>
</feature>
<keyword evidence="3" id="KW-1185">Reference proteome</keyword>
<reference evidence="3" key="1">
    <citation type="submission" date="2017-06" db="EMBL/GenBank/DDBJ databases">
        <authorList>
            <person name="Varghese N."/>
            <person name="Submissions S."/>
        </authorList>
    </citation>
    <scope>NUCLEOTIDE SEQUENCE [LARGE SCALE GENOMIC DNA]</scope>
    <source>
        <strain evidence="3">DSM 44485</strain>
    </source>
</reference>
<dbReference type="EMBL" id="FZNP01000019">
    <property type="protein sequence ID" value="SNS50710.1"/>
    <property type="molecule type" value="Genomic_DNA"/>
</dbReference>
<evidence type="ECO:0000256" key="1">
    <source>
        <dbReference type="SAM" id="MobiDB-lite"/>
    </source>
</evidence>
<sequence length="422" mass="46343">MHEEVVTEYLSLGLRFGRLADGFVDSWYGDPELSRRVDAEPRPDASGLAARSARLLAALPDSGLAEPRRRFLSAQLAALNCAARRMAGEEIPFGDEVRTYFEVDIELGEPDRYAEIHDAIGALLPGAGDLRARTAAFYERNAVPPDRLARAVRAVSGELRAMTRTVFGLPERESVEYVVVRDKPWNAYNRYLGGFRSRVELNAEAGRTIAALPLLAIHESYPGHHTEHCRKEAGLVAGAGHGEHLISLVNTPQCLMAEGAAEMADAAVPGPGWGRWTADVLAGAGVRVEGELVEEVLRLIRLLMPARQDAAIMIHDRGADPDQVTGYLERWLLVPPDHARRMTRFLTDPLWRAYSVTYIEGPRLVGAWLNAGAGRTSLVERYQRLLDEPLLPSDLRADLEAAGRKEARPEPETVPADTAAEA</sequence>
<evidence type="ECO:0008006" key="4">
    <source>
        <dbReference type="Google" id="ProtNLM"/>
    </source>
</evidence>
<organism evidence="2 3">
    <name type="scientific">Actinomadura mexicana</name>
    <dbReference type="NCBI Taxonomy" id="134959"/>
    <lineage>
        <taxon>Bacteria</taxon>
        <taxon>Bacillati</taxon>
        <taxon>Actinomycetota</taxon>
        <taxon>Actinomycetes</taxon>
        <taxon>Streptosporangiales</taxon>
        <taxon>Thermomonosporaceae</taxon>
        <taxon>Actinomadura</taxon>
    </lineage>
</organism>